<keyword evidence="2" id="KW-0699">rRNA-binding</keyword>
<evidence type="ECO:0008006" key="7">
    <source>
        <dbReference type="Google" id="ProtNLM"/>
    </source>
</evidence>
<gene>
    <name evidence="6" type="ORF">METZ01_LOCUS105196</name>
</gene>
<dbReference type="GO" id="GO:0006412">
    <property type="term" value="P:translation"/>
    <property type="evidence" value="ECO:0007669"/>
    <property type="project" value="InterPro"/>
</dbReference>
<dbReference type="GO" id="GO:0019843">
    <property type="term" value="F:rRNA binding"/>
    <property type="evidence" value="ECO:0007669"/>
    <property type="project" value="UniProtKB-KW"/>
</dbReference>
<reference evidence="6" key="1">
    <citation type="submission" date="2018-05" db="EMBL/GenBank/DDBJ databases">
        <authorList>
            <person name="Lanie J.A."/>
            <person name="Ng W.-L."/>
            <person name="Kazmierczak K.M."/>
            <person name="Andrzejewski T.M."/>
            <person name="Davidsen T.M."/>
            <person name="Wayne K.J."/>
            <person name="Tettelin H."/>
            <person name="Glass J.I."/>
            <person name="Rusch D."/>
            <person name="Podicherti R."/>
            <person name="Tsui H.-C.T."/>
            <person name="Winkler M.E."/>
        </authorList>
    </citation>
    <scope>NUCLEOTIDE SEQUENCE</scope>
</reference>
<dbReference type="NCBIfam" id="TIGR03625">
    <property type="entry name" value="L3_bact"/>
    <property type="match status" value="1"/>
</dbReference>
<dbReference type="GO" id="GO:0022625">
    <property type="term" value="C:cytosolic large ribosomal subunit"/>
    <property type="evidence" value="ECO:0007669"/>
    <property type="project" value="TreeGrafter"/>
</dbReference>
<dbReference type="AlphaFoldDB" id="A0A381WIR5"/>
<organism evidence="6">
    <name type="scientific">marine metagenome</name>
    <dbReference type="NCBI Taxonomy" id="408172"/>
    <lineage>
        <taxon>unclassified sequences</taxon>
        <taxon>metagenomes</taxon>
        <taxon>ecological metagenomes</taxon>
    </lineage>
</organism>
<evidence type="ECO:0000256" key="2">
    <source>
        <dbReference type="ARBA" id="ARBA00022730"/>
    </source>
</evidence>
<evidence type="ECO:0000256" key="3">
    <source>
        <dbReference type="ARBA" id="ARBA00022884"/>
    </source>
</evidence>
<sequence length="206" mass="22285">MKALIGEKIGMTQVFSKEGNCIPVTVLQIDKCVPILRRTQEENGYNAVLVAYGTRKSKHTNKPDQGFYDKVKAAPARILAEFRDQDIVDEELGKPLTVDLFSEGDKVSVVGVSKGKGFAGVMKRWGMGGAPASHGHHEIYRGGGSIGMHTYPGRVFRGKKMPGHMGSEKVFVKNLKVVRVDTENNVLLVKGAVPGAPGGIVRIVKS</sequence>
<evidence type="ECO:0000256" key="5">
    <source>
        <dbReference type="ARBA" id="ARBA00023274"/>
    </source>
</evidence>
<evidence type="ECO:0000256" key="1">
    <source>
        <dbReference type="ARBA" id="ARBA00006540"/>
    </source>
</evidence>
<dbReference type="GO" id="GO:0003735">
    <property type="term" value="F:structural constituent of ribosome"/>
    <property type="evidence" value="ECO:0007669"/>
    <property type="project" value="InterPro"/>
</dbReference>
<keyword evidence="3" id="KW-0694">RNA-binding</keyword>
<dbReference type="Pfam" id="PF00297">
    <property type="entry name" value="Ribosomal_L3"/>
    <property type="match status" value="1"/>
</dbReference>
<dbReference type="Gene3D" id="2.40.30.10">
    <property type="entry name" value="Translation factors"/>
    <property type="match status" value="1"/>
</dbReference>
<dbReference type="InterPro" id="IPR009000">
    <property type="entry name" value="Transl_B-barrel_sf"/>
</dbReference>
<dbReference type="InterPro" id="IPR019927">
    <property type="entry name" value="Ribosomal_uL3_bac/org-type"/>
</dbReference>
<keyword evidence="5" id="KW-0687">Ribonucleoprotein</keyword>
<dbReference type="Gene3D" id="3.30.160.810">
    <property type="match status" value="1"/>
</dbReference>
<proteinExistence type="inferred from homology"/>
<dbReference type="InterPro" id="IPR000597">
    <property type="entry name" value="Ribosomal_uL3"/>
</dbReference>
<dbReference type="PANTHER" id="PTHR11229:SF16">
    <property type="entry name" value="LARGE RIBOSOMAL SUBUNIT PROTEIN UL3C"/>
    <property type="match status" value="1"/>
</dbReference>
<keyword evidence="4" id="KW-0689">Ribosomal protein</keyword>
<accession>A0A381WIR5</accession>
<dbReference type="EMBL" id="UINC01011925">
    <property type="protein sequence ID" value="SVA52342.1"/>
    <property type="molecule type" value="Genomic_DNA"/>
</dbReference>
<dbReference type="PANTHER" id="PTHR11229">
    <property type="entry name" value="50S RIBOSOMAL PROTEIN L3"/>
    <property type="match status" value="1"/>
</dbReference>
<name>A0A381WIR5_9ZZZZ</name>
<dbReference type="HAMAP" id="MF_01325_B">
    <property type="entry name" value="Ribosomal_uL3_B"/>
    <property type="match status" value="1"/>
</dbReference>
<dbReference type="FunFam" id="2.40.30.10:FF:000004">
    <property type="entry name" value="50S ribosomal protein L3"/>
    <property type="match status" value="1"/>
</dbReference>
<evidence type="ECO:0000313" key="6">
    <source>
        <dbReference type="EMBL" id="SVA52342.1"/>
    </source>
</evidence>
<evidence type="ECO:0000256" key="4">
    <source>
        <dbReference type="ARBA" id="ARBA00022980"/>
    </source>
</evidence>
<protein>
    <recommendedName>
        <fullName evidence="7">50S ribosomal protein L3</fullName>
    </recommendedName>
</protein>
<comment type="similarity">
    <text evidence="1">Belongs to the universal ribosomal protein uL3 family.</text>
</comment>
<dbReference type="SUPFAM" id="SSF50447">
    <property type="entry name" value="Translation proteins"/>
    <property type="match status" value="1"/>
</dbReference>